<gene>
    <name evidence="1" type="ORF">L6452_12892</name>
</gene>
<evidence type="ECO:0000313" key="1">
    <source>
        <dbReference type="EMBL" id="KAI3733449.1"/>
    </source>
</evidence>
<organism evidence="1 2">
    <name type="scientific">Arctium lappa</name>
    <name type="common">Greater burdock</name>
    <name type="synonym">Lappa major</name>
    <dbReference type="NCBI Taxonomy" id="4217"/>
    <lineage>
        <taxon>Eukaryota</taxon>
        <taxon>Viridiplantae</taxon>
        <taxon>Streptophyta</taxon>
        <taxon>Embryophyta</taxon>
        <taxon>Tracheophyta</taxon>
        <taxon>Spermatophyta</taxon>
        <taxon>Magnoliopsida</taxon>
        <taxon>eudicotyledons</taxon>
        <taxon>Gunneridae</taxon>
        <taxon>Pentapetalae</taxon>
        <taxon>asterids</taxon>
        <taxon>campanulids</taxon>
        <taxon>Asterales</taxon>
        <taxon>Asteraceae</taxon>
        <taxon>Carduoideae</taxon>
        <taxon>Cardueae</taxon>
        <taxon>Arctiinae</taxon>
        <taxon>Arctium</taxon>
    </lineage>
</organism>
<name>A0ACB9CGR0_ARCLA</name>
<protein>
    <submittedName>
        <fullName evidence="1">Uncharacterized protein</fullName>
    </submittedName>
</protein>
<reference evidence="1 2" key="2">
    <citation type="journal article" date="2022" name="Mol. Ecol. Resour.">
        <title>The genomes of chicory, endive, great burdock and yacon provide insights into Asteraceae paleo-polyploidization history and plant inulin production.</title>
        <authorList>
            <person name="Fan W."/>
            <person name="Wang S."/>
            <person name="Wang H."/>
            <person name="Wang A."/>
            <person name="Jiang F."/>
            <person name="Liu H."/>
            <person name="Zhao H."/>
            <person name="Xu D."/>
            <person name="Zhang Y."/>
        </authorList>
    </citation>
    <scope>NUCLEOTIDE SEQUENCE [LARGE SCALE GENOMIC DNA]</scope>
    <source>
        <strain evidence="2">cv. Niubang</strain>
    </source>
</reference>
<evidence type="ECO:0000313" key="2">
    <source>
        <dbReference type="Proteomes" id="UP001055879"/>
    </source>
</evidence>
<reference evidence="2" key="1">
    <citation type="journal article" date="2022" name="Mol. Ecol. Resour.">
        <title>The genomes of chicory, endive, great burdock and yacon provide insights into Asteraceae palaeo-polyploidization history and plant inulin production.</title>
        <authorList>
            <person name="Fan W."/>
            <person name="Wang S."/>
            <person name="Wang H."/>
            <person name="Wang A."/>
            <person name="Jiang F."/>
            <person name="Liu H."/>
            <person name="Zhao H."/>
            <person name="Xu D."/>
            <person name="Zhang Y."/>
        </authorList>
    </citation>
    <scope>NUCLEOTIDE SEQUENCE [LARGE SCALE GENOMIC DNA]</scope>
    <source>
        <strain evidence="2">cv. Niubang</strain>
    </source>
</reference>
<sequence>MMSKTHISTTHYGSSKKKLQDMPHKLLDTPPYSSIYFTGHGFKRLPSQPQADIRVTNYHGRNHKYGFPQNEVDIDENVDAEATDFIVSRHKNFKLNKTMSMMGD</sequence>
<dbReference type="EMBL" id="CM042050">
    <property type="protein sequence ID" value="KAI3733449.1"/>
    <property type="molecule type" value="Genomic_DNA"/>
</dbReference>
<accession>A0ACB9CGR0</accession>
<keyword evidence="2" id="KW-1185">Reference proteome</keyword>
<proteinExistence type="predicted"/>
<dbReference type="Proteomes" id="UP001055879">
    <property type="component" value="Linkage Group LG04"/>
</dbReference>
<comment type="caution">
    <text evidence="1">The sequence shown here is derived from an EMBL/GenBank/DDBJ whole genome shotgun (WGS) entry which is preliminary data.</text>
</comment>